<evidence type="ECO:0000256" key="8">
    <source>
        <dbReference type="ARBA" id="ARBA00048679"/>
    </source>
</evidence>
<dbReference type="AlphaFoldDB" id="A0A8H8S8R8"/>
<evidence type="ECO:0000256" key="3">
    <source>
        <dbReference type="ARBA" id="ARBA00022679"/>
    </source>
</evidence>
<dbReference type="EC" id="2.7.11.1" evidence="1"/>
<dbReference type="InterPro" id="IPR050236">
    <property type="entry name" value="Ser_Thr_kinase_AGC"/>
</dbReference>
<evidence type="ECO:0000313" key="13">
    <source>
        <dbReference type="EMBL" id="TVY48956.1"/>
    </source>
</evidence>
<evidence type="ECO:0000313" key="14">
    <source>
        <dbReference type="Proteomes" id="UP000443090"/>
    </source>
</evidence>
<feature type="compositionally biased region" description="Basic and acidic residues" evidence="10">
    <location>
        <begin position="7"/>
        <end position="18"/>
    </location>
</feature>
<dbReference type="EMBL" id="QGMI01000026">
    <property type="protein sequence ID" value="TVY48956.1"/>
    <property type="molecule type" value="Genomic_DNA"/>
</dbReference>
<feature type="compositionally biased region" description="Low complexity" evidence="10">
    <location>
        <begin position="142"/>
        <end position="158"/>
    </location>
</feature>
<dbReference type="InterPro" id="IPR000719">
    <property type="entry name" value="Prot_kinase_dom"/>
</dbReference>
<feature type="region of interest" description="Disordered" evidence="10">
    <location>
        <begin position="32"/>
        <end position="97"/>
    </location>
</feature>
<dbReference type="InterPro" id="IPR011009">
    <property type="entry name" value="Kinase-like_dom_sf"/>
</dbReference>
<dbReference type="Pfam" id="PF00069">
    <property type="entry name" value="Pkinase"/>
    <property type="match status" value="2"/>
</dbReference>
<feature type="compositionally biased region" description="Polar residues" evidence="10">
    <location>
        <begin position="167"/>
        <end position="187"/>
    </location>
</feature>
<sequence length="884" mass="100658">MKRTRSKTAERPPRRDFFEELASGGIKSRFSWKQDLASQDSTEHDSTEHDSHPAKLRRHGSPGSKLMSALRSWSNSVSSASFAEPEDPSFPASSPGLRRKLSLALSKGQLDPTVVHRLQFKSRPSIISLDKEVVEIFPEAPGSPSTSAGSSSMNSGKSFVPRPGESTGKTSLDSKFSTKSKGVSQHSSENKKVTSKQATPEGGSNENNLTPIAEVETVEAPVPIPSRSLGITLHDVQFTNLVQAIITVEKAAAAKVFFECHYNDLTSIALTPRSIRRRQLEQILYEDTASTQTEKDRKRKFLSRKESEHLRETRVMKGHRSIAWNGNDITTSKYEVVKVLGKGSFGVVRLVREKVEQEGPVDPEKKREVYAMKVIRKSDMLRNSQEGHLRAERDFLVCAEGSRWVVPLISSFQDLNNLYLVMDYMPGGDFLGLLIRDNILSEPVTKWYIAEMILCIEEAHRLRWIHRDVKPDNFLISASGHLKISDFGLAFDGHWSHDQAYFNNQRYSLLTKLGINVEGDTIDKKEGRTIAAAMKIANVLMGGKERHDRHSSNNSDGEGILNWRNRNGNRTLARSVVGTSQYMAPEVVRGELYDARCDWWSVAVILYECLYGHTPFLAEEGGRQQTKMNILSHKTTFEFPHKPLVSKRCQDLIRSIIQEKDNRLCSKRYKFRDQLPASSRQNRDHAGRYVLPDDADDIKAHKWFRDIHWDRLHLTVPPFVPNIRSIDDTHYFDEEDPISDFSDSVSLPTPTTEEITDALKPFNREIQVLAKGFIDRPHDSARLRKVEREIDGFVMCEEQKDYLKAFVKHYGRKERKRPRDRLLRDKDTAPKVLELRKKGAFLGYTYRRFRPVKGSIDRSSRVSTIVGNTPGKRTVWHRARLSIH</sequence>
<organism evidence="13 14">
    <name type="scientific">Lachnellula occidentalis</name>
    <dbReference type="NCBI Taxonomy" id="215460"/>
    <lineage>
        <taxon>Eukaryota</taxon>
        <taxon>Fungi</taxon>
        <taxon>Dikarya</taxon>
        <taxon>Ascomycota</taxon>
        <taxon>Pezizomycotina</taxon>
        <taxon>Leotiomycetes</taxon>
        <taxon>Helotiales</taxon>
        <taxon>Lachnaceae</taxon>
        <taxon>Lachnellula</taxon>
    </lineage>
</organism>
<evidence type="ECO:0000256" key="7">
    <source>
        <dbReference type="ARBA" id="ARBA00047899"/>
    </source>
</evidence>
<evidence type="ECO:0000259" key="11">
    <source>
        <dbReference type="PROSITE" id="PS50011"/>
    </source>
</evidence>
<dbReference type="Gene3D" id="1.10.510.10">
    <property type="entry name" value="Transferase(Phosphotransferase) domain 1"/>
    <property type="match status" value="1"/>
</dbReference>
<evidence type="ECO:0000256" key="4">
    <source>
        <dbReference type="ARBA" id="ARBA00022741"/>
    </source>
</evidence>
<dbReference type="CDD" id="cd21742">
    <property type="entry name" value="MobB_NDR_LATS-like"/>
    <property type="match status" value="1"/>
</dbReference>
<keyword evidence="2" id="KW-0723">Serine/threonine-protein kinase</keyword>
<dbReference type="SMART" id="SM00133">
    <property type="entry name" value="S_TK_X"/>
    <property type="match status" value="1"/>
</dbReference>
<dbReference type="InterPro" id="IPR017441">
    <property type="entry name" value="Protein_kinase_ATP_BS"/>
</dbReference>
<feature type="compositionally biased region" description="Low complexity" evidence="10">
    <location>
        <begin position="68"/>
        <end position="83"/>
    </location>
</feature>
<dbReference type="SUPFAM" id="SSF56112">
    <property type="entry name" value="Protein kinase-like (PK-like)"/>
    <property type="match status" value="1"/>
</dbReference>
<evidence type="ECO:0000259" key="12">
    <source>
        <dbReference type="PROSITE" id="PS51285"/>
    </source>
</evidence>
<dbReference type="PROSITE" id="PS50011">
    <property type="entry name" value="PROTEIN_KINASE_DOM"/>
    <property type="match status" value="1"/>
</dbReference>
<reference evidence="13 14" key="1">
    <citation type="submission" date="2018-05" db="EMBL/GenBank/DDBJ databases">
        <title>Genome sequencing and assembly of the regulated plant pathogen Lachnellula willkommii and related sister species for the development of diagnostic species identification markers.</title>
        <authorList>
            <person name="Giroux E."/>
            <person name="Bilodeau G."/>
        </authorList>
    </citation>
    <scope>NUCLEOTIDE SEQUENCE [LARGE SCALE GENOMIC DNA]</scope>
    <source>
        <strain evidence="13 14">CBS 160.35</strain>
    </source>
</reference>
<evidence type="ECO:0000256" key="6">
    <source>
        <dbReference type="ARBA" id="ARBA00022840"/>
    </source>
</evidence>
<dbReference type="SMART" id="SM00220">
    <property type="entry name" value="S_TKc"/>
    <property type="match status" value="1"/>
</dbReference>
<dbReference type="PANTHER" id="PTHR24356:SF400">
    <property type="entry name" value="SERINE_THREONINE-PROTEIN KINASE CBK1"/>
    <property type="match status" value="1"/>
</dbReference>
<dbReference type="GO" id="GO:0005524">
    <property type="term" value="F:ATP binding"/>
    <property type="evidence" value="ECO:0007669"/>
    <property type="project" value="UniProtKB-UniRule"/>
</dbReference>
<accession>A0A8H8S8R8</accession>
<keyword evidence="14" id="KW-1185">Reference proteome</keyword>
<dbReference type="Gene3D" id="3.30.200.20">
    <property type="entry name" value="Phosphorylase Kinase, domain 1"/>
    <property type="match status" value="1"/>
</dbReference>
<proteinExistence type="predicted"/>
<dbReference type="InterPro" id="IPR000961">
    <property type="entry name" value="AGC-kinase_C"/>
</dbReference>
<evidence type="ECO:0000256" key="10">
    <source>
        <dbReference type="SAM" id="MobiDB-lite"/>
    </source>
</evidence>
<keyword evidence="6 9" id="KW-0067">ATP-binding</keyword>
<dbReference type="OrthoDB" id="3638488at2759"/>
<dbReference type="FunFam" id="1.10.510.10:FF:000997">
    <property type="entry name" value="Kinase, AGC NDR"/>
    <property type="match status" value="1"/>
</dbReference>
<keyword evidence="3" id="KW-0808">Transferase</keyword>
<comment type="caution">
    <text evidence="13">The sequence shown here is derived from an EMBL/GenBank/DDBJ whole genome shotgun (WGS) entry which is preliminary data.</text>
</comment>
<feature type="region of interest" description="Disordered" evidence="10">
    <location>
        <begin position="140"/>
        <end position="211"/>
    </location>
</feature>
<protein>
    <recommendedName>
        <fullName evidence="1">non-specific serine/threonine protein kinase</fullName>
        <ecNumber evidence="1">2.7.11.1</ecNumber>
    </recommendedName>
</protein>
<dbReference type="GO" id="GO:0035556">
    <property type="term" value="P:intracellular signal transduction"/>
    <property type="evidence" value="ECO:0007669"/>
    <property type="project" value="TreeGrafter"/>
</dbReference>
<dbReference type="PROSITE" id="PS00107">
    <property type="entry name" value="PROTEIN_KINASE_ATP"/>
    <property type="match status" value="1"/>
</dbReference>
<keyword evidence="4 9" id="KW-0547">Nucleotide-binding</keyword>
<keyword evidence="5 13" id="KW-0418">Kinase</keyword>
<gene>
    <name evidence="13" type="primary">cbk1</name>
    <name evidence="13" type="ORF">LOCC1_G000739</name>
</gene>
<evidence type="ECO:0000256" key="2">
    <source>
        <dbReference type="ARBA" id="ARBA00022527"/>
    </source>
</evidence>
<dbReference type="Proteomes" id="UP000443090">
    <property type="component" value="Unassembled WGS sequence"/>
</dbReference>
<evidence type="ECO:0000256" key="1">
    <source>
        <dbReference type="ARBA" id="ARBA00012513"/>
    </source>
</evidence>
<dbReference type="GO" id="GO:0004674">
    <property type="term" value="F:protein serine/threonine kinase activity"/>
    <property type="evidence" value="ECO:0007669"/>
    <property type="project" value="UniProtKB-KW"/>
</dbReference>
<feature type="compositionally biased region" description="Polar residues" evidence="10">
    <location>
        <begin position="195"/>
        <end position="210"/>
    </location>
</feature>
<dbReference type="InterPro" id="IPR059233">
    <property type="entry name" value="MobB_NdrA/B/Cbk1"/>
</dbReference>
<feature type="binding site" evidence="9">
    <location>
        <position position="373"/>
    </location>
    <ligand>
        <name>ATP</name>
        <dbReference type="ChEBI" id="CHEBI:30616"/>
    </ligand>
</feature>
<feature type="region of interest" description="Disordered" evidence="10">
    <location>
        <begin position="1"/>
        <end position="20"/>
    </location>
</feature>
<feature type="domain" description="AGC-kinase C-terminal" evidence="12">
    <location>
        <begin position="705"/>
        <end position="805"/>
    </location>
</feature>
<name>A0A8H8S8R8_9HELO</name>
<comment type="catalytic activity">
    <reaction evidence="7">
        <text>L-threonyl-[protein] + ATP = O-phospho-L-threonyl-[protein] + ADP + H(+)</text>
        <dbReference type="Rhea" id="RHEA:46608"/>
        <dbReference type="Rhea" id="RHEA-COMP:11060"/>
        <dbReference type="Rhea" id="RHEA-COMP:11605"/>
        <dbReference type="ChEBI" id="CHEBI:15378"/>
        <dbReference type="ChEBI" id="CHEBI:30013"/>
        <dbReference type="ChEBI" id="CHEBI:30616"/>
        <dbReference type="ChEBI" id="CHEBI:61977"/>
        <dbReference type="ChEBI" id="CHEBI:456216"/>
        <dbReference type="EC" id="2.7.11.1"/>
    </reaction>
</comment>
<feature type="domain" description="Protein kinase" evidence="11">
    <location>
        <begin position="334"/>
        <end position="704"/>
    </location>
</feature>
<evidence type="ECO:0000256" key="5">
    <source>
        <dbReference type="ARBA" id="ARBA00022777"/>
    </source>
</evidence>
<feature type="compositionally biased region" description="Basic and acidic residues" evidence="10">
    <location>
        <begin position="41"/>
        <end position="53"/>
    </location>
</feature>
<dbReference type="PANTHER" id="PTHR24356">
    <property type="entry name" value="SERINE/THREONINE-PROTEIN KINASE"/>
    <property type="match status" value="1"/>
</dbReference>
<comment type="catalytic activity">
    <reaction evidence="8">
        <text>L-seryl-[protein] + ATP = O-phospho-L-seryl-[protein] + ADP + H(+)</text>
        <dbReference type="Rhea" id="RHEA:17989"/>
        <dbReference type="Rhea" id="RHEA-COMP:9863"/>
        <dbReference type="Rhea" id="RHEA-COMP:11604"/>
        <dbReference type="ChEBI" id="CHEBI:15378"/>
        <dbReference type="ChEBI" id="CHEBI:29999"/>
        <dbReference type="ChEBI" id="CHEBI:30616"/>
        <dbReference type="ChEBI" id="CHEBI:83421"/>
        <dbReference type="ChEBI" id="CHEBI:456216"/>
        <dbReference type="EC" id="2.7.11.1"/>
    </reaction>
</comment>
<evidence type="ECO:0000256" key="9">
    <source>
        <dbReference type="PROSITE-ProRule" id="PRU10141"/>
    </source>
</evidence>
<dbReference type="PROSITE" id="PS51285">
    <property type="entry name" value="AGC_KINASE_CTER"/>
    <property type="match status" value="1"/>
</dbReference>